<dbReference type="SUPFAM" id="SSF51735">
    <property type="entry name" value="NAD(P)-binding Rossmann-fold domains"/>
    <property type="match status" value="2"/>
</dbReference>
<dbReference type="Gene3D" id="3.40.50.720">
    <property type="entry name" value="NAD(P)-binding Rossmann-like Domain"/>
    <property type="match status" value="2"/>
</dbReference>
<dbReference type="RefSeq" id="WP_006568799.1">
    <property type="nucleotide sequence ID" value="NZ_BAABRZ010000004.1"/>
</dbReference>
<dbReference type="PRINTS" id="PR00335">
    <property type="entry name" value="KUPTAKETRKA"/>
</dbReference>
<dbReference type="PANTHER" id="PTHR43833:SF5">
    <property type="entry name" value="TRK SYSTEM POTASSIUM UPTAKE PROTEIN TRKA"/>
    <property type="match status" value="1"/>
</dbReference>
<evidence type="ECO:0000256" key="5">
    <source>
        <dbReference type="ARBA" id="ARBA00023027"/>
    </source>
</evidence>
<evidence type="ECO:0000256" key="6">
    <source>
        <dbReference type="ARBA" id="ARBA00023065"/>
    </source>
</evidence>
<dbReference type="GO" id="GO:0015079">
    <property type="term" value="F:potassium ion transmembrane transporter activity"/>
    <property type="evidence" value="ECO:0007669"/>
    <property type="project" value="InterPro"/>
</dbReference>
<keyword evidence="3" id="KW-0633">Potassium transport</keyword>
<dbReference type="Pfam" id="PF02080">
    <property type="entry name" value="TrkA_C"/>
    <property type="match status" value="2"/>
</dbReference>
<evidence type="ECO:0000259" key="8">
    <source>
        <dbReference type="PROSITE" id="PS51202"/>
    </source>
</evidence>
<evidence type="ECO:0000256" key="2">
    <source>
        <dbReference type="ARBA" id="ARBA00022448"/>
    </source>
</evidence>
<dbReference type="Gene3D" id="3.30.70.1450">
    <property type="entry name" value="Regulator of K+ conductance, C-terminal domain"/>
    <property type="match status" value="2"/>
</dbReference>
<feature type="domain" description="RCK C-terminal" evidence="8">
    <location>
        <begin position="371"/>
        <end position="452"/>
    </location>
</feature>
<evidence type="ECO:0000256" key="4">
    <source>
        <dbReference type="ARBA" id="ARBA00022958"/>
    </source>
</evidence>
<feature type="domain" description="RCK N-terminal" evidence="7">
    <location>
        <begin position="1"/>
        <end position="120"/>
    </location>
</feature>
<dbReference type="InterPro" id="IPR003148">
    <property type="entry name" value="RCK_N"/>
</dbReference>
<dbReference type="SUPFAM" id="SSF116726">
    <property type="entry name" value="TrkA C-terminal domain-like"/>
    <property type="match status" value="2"/>
</dbReference>
<dbReference type="InterPro" id="IPR036291">
    <property type="entry name" value="NAD(P)-bd_dom_sf"/>
</dbReference>
<dbReference type="GO" id="GO:0005886">
    <property type="term" value="C:plasma membrane"/>
    <property type="evidence" value="ECO:0007669"/>
    <property type="project" value="InterPro"/>
</dbReference>
<gene>
    <name evidence="9" type="primary">trkA</name>
    <name evidence="9" type="ORF">ACLFYP115_01973</name>
</gene>
<evidence type="ECO:0000313" key="9">
    <source>
        <dbReference type="EMBL" id="VYT19047.1"/>
    </source>
</evidence>
<protein>
    <recommendedName>
        <fullName evidence="1">Trk system potassium uptake protein TrkA</fullName>
    </recommendedName>
</protein>
<evidence type="ECO:0000259" key="7">
    <source>
        <dbReference type="PROSITE" id="PS51201"/>
    </source>
</evidence>
<dbReference type="InterPro" id="IPR050721">
    <property type="entry name" value="Trk_Ktr_HKT_K-transport"/>
</dbReference>
<dbReference type="AlphaFoldDB" id="A0A6N2UP46"/>
<proteinExistence type="predicted"/>
<dbReference type="NCBIfam" id="NF007039">
    <property type="entry name" value="PRK09496.3-2"/>
    <property type="match status" value="1"/>
</dbReference>
<keyword evidence="6" id="KW-0406">Ion transport</keyword>
<keyword evidence="2" id="KW-0813">Transport</keyword>
<dbReference type="PROSITE" id="PS51201">
    <property type="entry name" value="RCK_N"/>
    <property type="match status" value="2"/>
</dbReference>
<dbReference type="InterPro" id="IPR006036">
    <property type="entry name" value="K_uptake_TrkA"/>
</dbReference>
<sequence length="455" mass="50116">MNIIIVGCGKVGRSLVEQLSSENHDISIVDPKAYVVQSMVDMYDVFGIVGNGASYNVLTEVGVEEADLLIAVTNSDELNLLCCLIAKKAGKCATIARVSNPVYFDEINFIKEEMGISMIINPELAAASEMSRILRIPTAMEINSFAKGKVELLKFVLRTSSILNGMRIKEIGERMRGEVLVCAVERQNDVFIPSGDFVLQENDRISIVASPGSASSFFQKIGVQMNPVRNVMIVGGSKTAYYLSKKLLKMGISVKIIDKDFDRCEELSVLLPKAVIIHGNGSDQEVLLEEGLLETDAFVALTNFDEENVFLSLFVKGQTPAKLITKVKRVSYNHIIDGLDLGSLIYPEYITAQYIVQYVRAKQNSIGSNIENLYKIVDGKAEALEFHIEEHAPVIGIPLQTLPLRDQILICSINRNGTVKIPTGQDMIRVGDTVIVVTTKTGLHDISDILKKESR</sequence>
<name>A0A6N2UP46_9FIRM</name>
<dbReference type="NCBIfam" id="NF007033">
    <property type="entry name" value="PRK09496.1-5"/>
    <property type="match status" value="1"/>
</dbReference>
<dbReference type="InterPro" id="IPR036721">
    <property type="entry name" value="RCK_C_sf"/>
</dbReference>
<evidence type="ECO:0000256" key="1">
    <source>
        <dbReference type="ARBA" id="ARBA00017378"/>
    </source>
</evidence>
<evidence type="ECO:0000256" key="3">
    <source>
        <dbReference type="ARBA" id="ARBA00022538"/>
    </source>
</evidence>
<dbReference type="PANTHER" id="PTHR43833">
    <property type="entry name" value="POTASSIUM CHANNEL PROTEIN 2-RELATED-RELATED"/>
    <property type="match status" value="1"/>
</dbReference>
<feature type="domain" description="RCK N-terminal" evidence="7">
    <location>
        <begin position="228"/>
        <end position="351"/>
    </location>
</feature>
<reference evidence="9" key="1">
    <citation type="submission" date="2019-11" db="EMBL/GenBank/DDBJ databases">
        <authorList>
            <person name="Feng L."/>
        </authorList>
    </citation>
    <scope>NUCLEOTIDE SEQUENCE</scope>
    <source>
        <strain evidence="9">AcaccaeLFYP115</strain>
    </source>
</reference>
<dbReference type="EMBL" id="CACRSQ010000006">
    <property type="protein sequence ID" value="VYT19047.1"/>
    <property type="molecule type" value="Genomic_DNA"/>
</dbReference>
<dbReference type="GeneID" id="69470385"/>
<dbReference type="PROSITE" id="PS51202">
    <property type="entry name" value="RCK_C"/>
    <property type="match status" value="2"/>
</dbReference>
<feature type="domain" description="RCK C-terminal" evidence="8">
    <location>
        <begin position="140"/>
        <end position="224"/>
    </location>
</feature>
<keyword evidence="5" id="KW-0520">NAD</keyword>
<accession>A0A6N2UP46</accession>
<keyword evidence="4" id="KW-0630">Potassium</keyword>
<dbReference type="InterPro" id="IPR006037">
    <property type="entry name" value="RCK_C"/>
</dbReference>
<organism evidence="9">
    <name type="scientific">Anaerostipes caccae</name>
    <dbReference type="NCBI Taxonomy" id="105841"/>
    <lineage>
        <taxon>Bacteria</taxon>
        <taxon>Bacillati</taxon>
        <taxon>Bacillota</taxon>
        <taxon>Clostridia</taxon>
        <taxon>Lachnospirales</taxon>
        <taxon>Lachnospiraceae</taxon>
        <taxon>Anaerostipes</taxon>
    </lineage>
</organism>
<dbReference type="Pfam" id="PF02254">
    <property type="entry name" value="TrkA_N"/>
    <property type="match status" value="2"/>
</dbReference>